<feature type="domain" description="EF-hand" evidence="1">
    <location>
        <begin position="313"/>
        <end position="348"/>
    </location>
</feature>
<dbReference type="PANTHER" id="PTHR21847">
    <property type="entry name" value="EF-HAND CALCIUM-BINDING DOMAIN-CONTAINING PROTEIN 10"/>
    <property type="match status" value="1"/>
</dbReference>
<dbReference type="GO" id="GO:0005509">
    <property type="term" value="F:calcium ion binding"/>
    <property type="evidence" value="ECO:0007669"/>
    <property type="project" value="InterPro"/>
</dbReference>
<dbReference type="PROSITE" id="PS50222">
    <property type="entry name" value="EF_HAND_2"/>
    <property type="match status" value="1"/>
</dbReference>
<dbReference type="InterPro" id="IPR049760">
    <property type="entry name" value="DD_EFCAB10"/>
</dbReference>
<protein>
    <submittedName>
        <fullName evidence="2">Predicted protein</fullName>
    </submittedName>
</protein>
<dbReference type="GeneID" id="8858056"/>
<dbReference type="VEuPathDB" id="AmoebaDB:NAEGRDRAFT_73592"/>
<gene>
    <name evidence="2" type="ORF">NAEGRDRAFT_73592</name>
</gene>
<dbReference type="OrthoDB" id="10260455at2759"/>
<dbReference type="PANTHER" id="PTHR21847:SF1">
    <property type="entry name" value="EF-HAND CALCIUM-BINDING DOMAIN-CONTAINING PROTEIN 10"/>
    <property type="match status" value="1"/>
</dbReference>
<dbReference type="KEGG" id="ngr:NAEGRDRAFT_73592"/>
<dbReference type="Proteomes" id="UP000006671">
    <property type="component" value="Unassembled WGS sequence"/>
</dbReference>
<name>D2VX25_NAEGR</name>
<evidence type="ECO:0000313" key="3">
    <source>
        <dbReference type="Proteomes" id="UP000006671"/>
    </source>
</evidence>
<dbReference type="InterPro" id="IPR011992">
    <property type="entry name" value="EF-hand-dom_pair"/>
</dbReference>
<dbReference type="AlphaFoldDB" id="D2VX25"/>
<dbReference type="InParanoid" id="D2VX25"/>
<keyword evidence="3" id="KW-1185">Reference proteome</keyword>
<dbReference type="InterPro" id="IPR039879">
    <property type="entry name" value="EFC10"/>
</dbReference>
<accession>D2VX25</accession>
<dbReference type="CDD" id="cd22976">
    <property type="entry name" value="DD_EFCAB10"/>
    <property type="match status" value="1"/>
</dbReference>
<dbReference type="STRING" id="5762.D2VX25"/>
<dbReference type="Gene3D" id="1.20.890.10">
    <property type="entry name" value="cAMP-dependent protein kinase regulatory subunit, dimerization-anchoring domain"/>
    <property type="match status" value="1"/>
</dbReference>
<reference evidence="2 3" key="1">
    <citation type="journal article" date="2010" name="Cell">
        <title>The genome of Naegleria gruberi illuminates early eukaryotic versatility.</title>
        <authorList>
            <person name="Fritz-Laylin L.K."/>
            <person name="Prochnik S.E."/>
            <person name="Ginger M.L."/>
            <person name="Dacks J.B."/>
            <person name="Carpenter M.L."/>
            <person name="Field M.C."/>
            <person name="Kuo A."/>
            <person name="Paredez A."/>
            <person name="Chapman J."/>
            <person name="Pham J."/>
            <person name="Shu S."/>
            <person name="Neupane R."/>
            <person name="Cipriano M."/>
            <person name="Mancuso J."/>
            <person name="Tu H."/>
            <person name="Salamov A."/>
            <person name="Lindquist E."/>
            <person name="Shapiro H."/>
            <person name="Lucas S."/>
            <person name="Grigoriev I.V."/>
            <person name="Cande W.Z."/>
            <person name="Fulton C."/>
            <person name="Rokhsar D.S."/>
            <person name="Dawson S.C."/>
        </authorList>
    </citation>
    <scope>NUCLEOTIDE SEQUENCE [LARGE SCALE GENOMIC DNA]</scope>
    <source>
        <strain evidence="2 3">NEG-M</strain>
    </source>
</reference>
<dbReference type="SUPFAM" id="SSF47391">
    <property type="entry name" value="Dimerization-anchoring domain of cAMP-dependent PK regulatory subunit"/>
    <property type="match status" value="1"/>
</dbReference>
<proteinExistence type="predicted"/>
<organism evidence="3">
    <name type="scientific">Naegleria gruberi</name>
    <name type="common">Amoeba</name>
    <dbReference type="NCBI Taxonomy" id="5762"/>
    <lineage>
        <taxon>Eukaryota</taxon>
        <taxon>Discoba</taxon>
        <taxon>Heterolobosea</taxon>
        <taxon>Tetramitia</taxon>
        <taxon>Eutetramitia</taxon>
        <taxon>Vahlkampfiidae</taxon>
        <taxon>Naegleria</taxon>
    </lineage>
</organism>
<dbReference type="OMA" id="RKYLHYN"/>
<dbReference type="SUPFAM" id="SSF47473">
    <property type="entry name" value="EF-hand"/>
    <property type="match status" value="1"/>
</dbReference>
<dbReference type="InterPro" id="IPR002048">
    <property type="entry name" value="EF_hand_dom"/>
</dbReference>
<evidence type="ECO:0000259" key="1">
    <source>
        <dbReference type="PROSITE" id="PS50222"/>
    </source>
</evidence>
<dbReference type="RefSeq" id="XP_002671354.1">
    <property type="nucleotide sequence ID" value="XM_002671308.1"/>
</dbReference>
<evidence type="ECO:0000313" key="2">
    <source>
        <dbReference type="EMBL" id="EFC38610.1"/>
    </source>
</evidence>
<dbReference type="EMBL" id="GG738906">
    <property type="protein sequence ID" value="EFC38610.1"/>
    <property type="molecule type" value="Genomic_DNA"/>
</dbReference>
<sequence>MFSTRPTLVLIFGAEGCRKEFLMQELIQKKNGVISGASKDRDLIGFEKLTSYHFVPTITCAPVDVRYDLKKTSDLFEVVEGNEFLDQFRSRNYDLCWKEFLDKQYKYNGEEICNDYVYKAIPNIEREIEKNPESQKIIISLSNSTAAEEGSIFNPLMTAIKLYKDTHNLKIVFIRAPRETIVHSLIEKGCYKKDEIDTLLVHHEFIEKDQTVNTLRKYLHYNGNIPIVFVDITNNVQADLRRMINSLEGKTEEEYEPFYESKQTARDYMKKHKISELLQYLLQQTLINMPEDPRKFLIENLQQIKKKSSLKILTPTDFETMFTMIDINNKGFVTYEQTLKTMVNLKVSNINAETALQGVDKAARISKEQFVKIVTRHLDILSDTPYQ</sequence>